<dbReference type="AlphaFoldDB" id="A0A1I3TNL9"/>
<keyword evidence="16 20" id="KW-0131">Cell cycle</keyword>
<dbReference type="Proteomes" id="UP000199445">
    <property type="component" value="Unassembled WGS sequence"/>
</dbReference>
<keyword evidence="13 20" id="KW-0133">Cell shape</keyword>
<keyword evidence="8 20" id="KW-0963">Cytoplasm</keyword>
<dbReference type="InterPro" id="IPR016166">
    <property type="entry name" value="FAD-bd_PCMH"/>
</dbReference>
<evidence type="ECO:0000256" key="15">
    <source>
        <dbReference type="ARBA" id="ARBA00023002"/>
    </source>
</evidence>
<organism evidence="22 23">
    <name type="scientific">Marinobacter persicus</name>
    <dbReference type="NCBI Taxonomy" id="930118"/>
    <lineage>
        <taxon>Bacteria</taxon>
        <taxon>Pseudomonadati</taxon>
        <taxon>Pseudomonadota</taxon>
        <taxon>Gammaproteobacteria</taxon>
        <taxon>Pseudomonadales</taxon>
        <taxon>Marinobacteraceae</taxon>
        <taxon>Marinobacter</taxon>
    </lineage>
</organism>
<evidence type="ECO:0000256" key="14">
    <source>
        <dbReference type="ARBA" id="ARBA00022984"/>
    </source>
</evidence>
<evidence type="ECO:0000256" key="16">
    <source>
        <dbReference type="ARBA" id="ARBA00023306"/>
    </source>
</evidence>
<dbReference type="Gene3D" id="3.30.43.10">
    <property type="entry name" value="Uridine Diphospho-n-acetylenolpyruvylglucosamine Reductase, domain 2"/>
    <property type="match status" value="1"/>
</dbReference>
<dbReference type="InterPro" id="IPR006094">
    <property type="entry name" value="Oxid_FAD_bind_N"/>
</dbReference>
<dbReference type="InterPro" id="IPR036318">
    <property type="entry name" value="FAD-bd_PCMH-like_sf"/>
</dbReference>
<proteinExistence type="inferred from homology"/>
<dbReference type="NCBIfam" id="TIGR00179">
    <property type="entry name" value="murB"/>
    <property type="match status" value="1"/>
</dbReference>
<feature type="active site" evidence="20">
    <location>
        <position position="340"/>
    </location>
</feature>
<dbReference type="Gene3D" id="3.30.465.10">
    <property type="match status" value="1"/>
</dbReference>
<dbReference type="InterPro" id="IPR036635">
    <property type="entry name" value="MurB_C_sf"/>
</dbReference>
<evidence type="ECO:0000256" key="8">
    <source>
        <dbReference type="ARBA" id="ARBA00022490"/>
    </source>
</evidence>
<dbReference type="NCBIfam" id="NF010478">
    <property type="entry name" value="PRK13903.1"/>
    <property type="match status" value="1"/>
</dbReference>
<comment type="catalytic activity">
    <reaction evidence="19 20">
        <text>UDP-N-acetyl-alpha-D-muramate + NADP(+) = UDP-N-acetyl-3-O-(1-carboxyvinyl)-alpha-D-glucosamine + NADPH + H(+)</text>
        <dbReference type="Rhea" id="RHEA:12248"/>
        <dbReference type="ChEBI" id="CHEBI:15378"/>
        <dbReference type="ChEBI" id="CHEBI:57783"/>
        <dbReference type="ChEBI" id="CHEBI:58349"/>
        <dbReference type="ChEBI" id="CHEBI:68483"/>
        <dbReference type="ChEBI" id="CHEBI:70757"/>
        <dbReference type="EC" id="1.3.1.98"/>
    </reaction>
</comment>
<evidence type="ECO:0000256" key="3">
    <source>
        <dbReference type="ARBA" id="ARBA00004496"/>
    </source>
</evidence>
<name>A0A1I3TNL9_9GAMM</name>
<comment type="pathway">
    <text evidence="4 20">Cell wall biogenesis; peptidoglycan biosynthesis.</text>
</comment>
<feature type="active site" evidence="20">
    <location>
        <position position="171"/>
    </location>
</feature>
<evidence type="ECO:0000256" key="5">
    <source>
        <dbReference type="ARBA" id="ARBA00010485"/>
    </source>
</evidence>
<dbReference type="OrthoDB" id="9804753at2"/>
<sequence>MTAPATQWAPREQADLTALNTLAVPARARYLADVRSVDELQQALDWAAEHQLPLQLLGGGSNLVFAGDFPGLVIHIALRGRRLEPLDDNSAELVLQAGENWHEAVLFAARAGYRGIENLALIPGTAGAAPVQNIGAYGVELCDTLVSVTALDRRQGRVVVLDADDCCFGYRDSLFKHQPGRYIILEIRLRLSRCAPFKLGYGDLQQTLGVTGDDGGLTPLQVAQAVMSVRQQKLPDPSNLPNAGSFFKNPVVPLEQYRQLRERFSELVSYPVEGGVKLAAGWLIDQAGWKGFRNEKVGVHDRQALVLVNHGSGSGADILALAEQVQASVLEKFGVALEMEPGIVGARA</sequence>
<dbReference type="GO" id="GO:0071949">
    <property type="term" value="F:FAD binding"/>
    <property type="evidence" value="ECO:0007669"/>
    <property type="project" value="InterPro"/>
</dbReference>
<comment type="subcellular location">
    <subcellularLocation>
        <location evidence="3 20">Cytoplasm</location>
    </subcellularLocation>
</comment>
<dbReference type="EMBL" id="FOSC01000005">
    <property type="protein sequence ID" value="SFJ72455.1"/>
    <property type="molecule type" value="Genomic_DNA"/>
</dbReference>
<dbReference type="NCBIfam" id="NF000755">
    <property type="entry name" value="PRK00046.1"/>
    <property type="match status" value="1"/>
</dbReference>
<evidence type="ECO:0000256" key="20">
    <source>
        <dbReference type="HAMAP-Rule" id="MF_00037"/>
    </source>
</evidence>
<evidence type="ECO:0000256" key="6">
    <source>
        <dbReference type="ARBA" id="ARBA00012518"/>
    </source>
</evidence>
<reference evidence="22 23" key="1">
    <citation type="submission" date="2016-10" db="EMBL/GenBank/DDBJ databases">
        <authorList>
            <person name="de Groot N.N."/>
        </authorList>
    </citation>
    <scope>NUCLEOTIDE SEQUENCE [LARGE SCALE GENOMIC DNA]</scope>
    <source>
        <strain evidence="22 23">IBRC-M 10445</strain>
    </source>
</reference>
<evidence type="ECO:0000256" key="17">
    <source>
        <dbReference type="ARBA" id="ARBA00023316"/>
    </source>
</evidence>
<evidence type="ECO:0000256" key="11">
    <source>
        <dbReference type="ARBA" id="ARBA00022827"/>
    </source>
</evidence>
<dbReference type="Pfam" id="PF02873">
    <property type="entry name" value="MurB_C"/>
    <property type="match status" value="1"/>
</dbReference>
<dbReference type="PROSITE" id="PS51387">
    <property type="entry name" value="FAD_PCMH"/>
    <property type="match status" value="1"/>
</dbReference>
<dbReference type="InterPro" id="IPR016169">
    <property type="entry name" value="FAD-bd_PCMH_sub2"/>
</dbReference>
<evidence type="ECO:0000256" key="12">
    <source>
        <dbReference type="ARBA" id="ARBA00022857"/>
    </source>
</evidence>
<evidence type="ECO:0000256" key="4">
    <source>
        <dbReference type="ARBA" id="ARBA00004752"/>
    </source>
</evidence>
<evidence type="ECO:0000259" key="21">
    <source>
        <dbReference type="PROSITE" id="PS51387"/>
    </source>
</evidence>
<comment type="cofactor">
    <cofactor evidence="1 20">
        <name>FAD</name>
        <dbReference type="ChEBI" id="CHEBI:57692"/>
    </cofactor>
</comment>
<dbReference type="PANTHER" id="PTHR21071">
    <property type="entry name" value="UDP-N-ACETYLENOLPYRUVOYLGLUCOSAMINE REDUCTASE"/>
    <property type="match status" value="1"/>
</dbReference>
<feature type="domain" description="FAD-binding PCMH-type" evidence="21">
    <location>
        <begin position="23"/>
        <end position="194"/>
    </location>
</feature>
<keyword evidence="23" id="KW-1185">Reference proteome</keyword>
<dbReference type="InterPro" id="IPR011601">
    <property type="entry name" value="MurB_C"/>
</dbReference>
<dbReference type="GO" id="GO:0071555">
    <property type="term" value="P:cell wall organization"/>
    <property type="evidence" value="ECO:0007669"/>
    <property type="project" value="UniProtKB-KW"/>
</dbReference>
<dbReference type="SUPFAM" id="SSF56176">
    <property type="entry name" value="FAD-binding/transporter-associated domain-like"/>
    <property type="match status" value="1"/>
</dbReference>
<dbReference type="GO" id="GO:0008360">
    <property type="term" value="P:regulation of cell shape"/>
    <property type="evidence" value="ECO:0007669"/>
    <property type="project" value="UniProtKB-KW"/>
</dbReference>
<gene>
    <name evidence="20" type="primary">murB</name>
    <name evidence="22" type="ORF">SAMN05216429_10595</name>
</gene>
<dbReference type="GO" id="GO:0005829">
    <property type="term" value="C:cytosol"/>
    <property type="evidence" value="ECO:0007669"/>
    <property type="project" value="TreeGrafter"/>
</dbReference>
<protein>
    <recommendedName>
        <fullName evidence="7 20">UDP-N-acetylenolpyruvoylglucosamine reductase</fullName>
        <ecNumber evidence="6 20">1.3.1.98</ecNumber>
    </recommendedName>
    <alternativeName>
        <fullName evidence="18 20">UDP-N-acetylmuramate dehydrogenase</fullName>
    </alternativeName>
</protein>
<accession>A0A1I3TNL9</accession>
<keyword evidence="12 20" id="KW-0521">NADP</keyword>
<keyword evidence="17 20" id="KW-0961">Cell wall biogenesis/degradation</keyword>
<keyword evidence="10 20" id="KW-0285">Flavoprotein</keyword>
<evidence type="ECO:0000256" key="13">
    <source>
        <dbReference type="ARBA" id="ARBA00022960"/>
    </source>
</evidence>
<dbReference type="SUPFAM" id="SSF56194">
    <property type="entry name" value="Uridine diphospho-N-Acetylenolpyruvylglucosamine reductase, MurB, C-terminal domain"/>
    <property type="match status" value="1"/>
</dbReference>
<evidence type="ECO:0000256" key="7">
    <source>
        <dbReference type="ARBA" id="ARBA00015188"/>
    </source>
</evidence>
<dbReference type="RefSeq" id="WP_091703444.1">
    <property type="nucleotide sequence ID" value="NZ_BMYN01000004.1"/>
</dbReference>
<evidence type="ECO:0000256" key="2">
    <source>
        <dbReference type="ARBA" id="ARBA00003921"/>
    </source>
</evidence>
<dbReference type="GO" id="GO:0008762">
    <property type="term" value="F:UDP-N-acetylmuramate dehydrogenase activity"/>
    <property type="evidence" value="ECO:0007669"/>
    <property type="project" value="UniProtKB-UniRule"/>
</dbReference>
<keyword evidence="11 20" id="KW-0274">FAD</keyword>
<dbReference type="PANTHER" id="PTHR21071:SF4">
    <property type="entry name" value="UDP-N-ACETYLENOLPYRUVOYLGLUCOSAMINE REDUCTASE"/>
    <property type="match status" value="1"/>
</dbReference>
<evidence type="ECO:0000256" key="9">
    <source>
        <dbReference type="ARBA" id="ARBA00022618"/>
    </source>
</evidence>
<keyword evidence="15 20" id="KW-0560">Oxidoreductase</keyword>
<dbReference type="GO" id="GO:0051301">
    <property type="term" value="P:cell division"/>
    <property type="evidence" value="ECO:0007669"/>
    <property type="project" value="UniProtKB-KW"/>
</dbReference>
<dbReference type="EC" id="1.3.1.98" evidence="6 20"/>
<dbReference type="InterPro" id="IPR003170">
    <property type="entry name" value="MurB"/>
</dbReference>
<dbReference type="InterPro" id="IPR016167">
    <property type="entry name" value="FAD-bd_PCMH_sub1"/>
</dbReference>
<evidence type="ECO:0000313" key="22">
    <source>
        <dbReference type="EMBL" id="SFJ72455.1"/>
    </source>
</evidence>
<evidence type="ECO:0000313" key="23">
    <source>
        <dbReference type="Proteomes" id="UP000199445"/>
    </source>
</evidence>
<evidence type="ECO:0000256" key="18">
    <source>
        <dbReference type="ARBA" id="ARBA00031026"/>
    </source>
</evidence>
<evidence type="ECO:0000256" key="1">
    <source>
        <dbReference type="ARBA" id="ARBA00001974"/>
    </source>
</evidence>
<dbReference type="HAMAP" id="MF_00037">
    <property type="entry name" value="MurB"/>
    <property type="match status" value="1"/>
</dbReference>
<evidence type="ECO:0000256" key="19">
    <source>
        <dbReference type="ARBA" id="ARBA00048914"/>
    </source>
</evidence>
<keyword evidence="14 20" id="KW-0573">Peptidoglycan synthesis</keyword>
<dbReference type="Pfam" id="PF01565">
    <property type="entry name" value="FAD_binding_4"/>
    <property type="match status" value="1"/>
</dbReference>
<dbReference type="Gene3D" id="3.90.78.10">
    <property type="entry name" value="UDP-N-acetylenolpyruvoylglucosamine reductase, C-terminal domain"/>
    <property type="match status" value="1"/>
</dbReference>
<evidence type="ECO:0000256" key="10">
    <source>
        <dbReference type="ARBA" id="ARBA00022630"/>
    </source>
</evidence>
<feature type="active site" description="Proton donor" evidence="20">
    <location>
        <position position="245"/>
    </location>
</feature>
<comment type="similarity">
    <text evidence="5 20">Belongs to the MurB family.</text>
</comment>
<keyword evidence="9 20" id="KW-0132">Cell division</keyword>
<dbReference type="GO" id="GO:0009252">
    <property type="term" value="P:peptidoglycan biosynthetic process"/>
    <property type="evidence" value="ECO:0007669"/>
    <property type="project" value="UniProtKB-UniRule"/>
</dbReference>
<dbReference type="UniPathway" id="UPA00219"/>
<comment type="function">
    <text evidence="2 20">Cell wall formation.</text>
</comment>